<keyword evidence="7 8" id="KW-0472">Membrane</keyword>
<name>A0A9X4SJR5_9PAST</name>
<dbReference type="GO" id="GO:0015385">
    <property type="term" value="F:sodium:proton antiporter activity"/>
    <property type="evidence" value="ECO:0007669"/>
    <property type="project" value="TreeGrafter"/>
</dbReference>
<dbReference type="Proteomes" id="UP001155500">
    <property type="component" value="Unassembled WGS sequence"/>
</dbReference>
<feature type="transmembrane region" description="Helical" evidence="8">
    <location>
        <begin position="12"/>
        <end position="30"/>
    </location>
</feature>
<dbReference type="Gene3D" id="1.20.1720.10">
    <property type="entry name" value="Multidrug resistance protein D"/>
    <property type="match status" value="1"/>
</dbReference>
<evidence type="ECO:0000256" key="4">
    <source>
        <dbReference type="ARBA" id="ARBA00022475"/>
    </source>
</evidence>
<comment type="subcellular location">
    <subcellularLocation>
        <location evidence="8">Cell inner membrane</location>
        <topology evidence="8">Multi-pass membrane protein</topology>
    </subcellularLocation>
    <subcellularLocation>
        <location evidence="1">Cell membrane</location>
        <topology evidence="1">Multi-pass membrane protein</topology>
    </subcellularLocation>
</comment>
<reference evidence="10" key="1">
    <citation type="submission" date="2016-03" db="EMBL/GenBank/DDBJ databases">
        <title>Co-evolution between Pasteurellaceae and their hosts.</title>
        <authorList>
            <person name="Hansen M.J."/>
            <person name="Bojesen A.M."/>
            <person name="Planet P."/>
        </authorList>
    </citation>
    <scope>NUCLEOTIDE SEQUENCE</scope>
    <source>
        <strain evidence="10">146/S8/89</strain>
    </source>
</reference>
<feature type="domain" description="Major facilitator superfamily (MFS) profile" evidence="9">
    <location>
        <begin position="15"/>
        <end position="399"/>
    </location>
</feature>
<dbReference type="FunFam" id="1.20.1720.10:FF:000005">
    <property type="entry name" value="Bcr/CflA family efflux transporter"/>
    <property type="match status" value="1"/>
</dbReference>
<feature type="transmembrane region" description="Helical" evidence="8">
    <location>
        <begin position="348"/>
        <end position="370"/>
    </location>
</feature>
<dbReference type="GO" id="GO:0005886">
    <property type="term" value="C:plasma membrane"/>
    <property type="evidence" value="ECO:0007669"/>
    <property type="project" value="UniProtKB-SubCell"/>
</dbReference>
<dbReference type="PANTHER" id="PTHR23502:SF132">
    <property type="entry name" value="POLYAMINE TRANSPORTER 2-RELATED"/>
    <property type="match status" value="1"/>
</dbReference>
<dbReference type="InterPro" id="IPR004812">
    <property type="entry name" value="Efflux_drug-R_Bcr/CmlA"/>
</dbReference>
<accession>A0A9X4SJR5</accession>
<feature type="transmembrane region" description="Helical" evidence="8">
    <location>
        <begin position="106"/>
        <end position="127"/>
    </location>
</feature>
<comment type="caution">
    <text evidence="10">The sequence shown here is derived from an EMBL/GenBank/DDBJ whole genome shotgun (WGS) entry which is preliminary data.</text>
</comment>
<dbReference type="CDD" id="cd17320">
    <property type="entry name" value="MFS_MdfA_MDR_like"/>
    <property type="match status" value="1"/>
</dbReference>
<dbReference type="NCBIfam" id="TIGR00710">
    <property type="entry name" value="efflux_Bcr_CflA"/>
    <property type="match status" value="1"/>
</dbReference>
<dbReference type="PROSITE" id="PS50850">
    <property type="entry name" value="MFS"/>
    <property type="match status" value="1"/>
</dbReference>
<evidence type="ECO:0000313" key="11">
    <source>
        <dbReference type="Proteomes" id="UP001155500"/>
    </source>
</evidence>
<evidence type="ECO:0000313" key="10">
    <source>
        <dbReference type="EMBL" id="MDG6894404.1"/>
    </source>
</evidence>
<comment type="similarity">
    <text evidence="2 8">Belongs to the major facilitator superfamily. Bcr/CmlA family.</text>
</comment>
<feature type="transmembrane region" description="Helical" evidence="8">
    <location>
        <begin position="50"/>
        <end position="69"/>
    </location>
</feature>
<protein>
    <recommendedName>
        <fullName evidence="8">Bcr/CflA family efflux transporter</fullName>
    </recommendedName>
</protein>
<dbReference type="Pfam" id="PF07690">
    <property type="entry name" value="MFS_1"/>
    <property type="match status" value="1"/>
</dbReference>
<evidence type="ECO:0000256" key="8">
    <source>
        <dbReference type="RuleBase" id="RU365088"/>
    </source>
</evidence>
<evidence type="ECO:0000256" key="1">
    <source>
        <dbReference type="ARBA" id="ARBA00004651"/>
    </source>
</evidence>
<feature type="transmembrane region" description="Helical" evidence="8">
    <location>
        <begin position="139"/>
        <end position="161"/>
    </location>
</feature>
<evidence type="ECO:0000256" key="7">
    <source>
        <dbReference type="ARBA" id="ARBA00023136"/>
    </source>
</evidence>
<feature type="transmembrane region" description="Helical" evidence="8">
    <location>
        <begin position="255"/>
        <end position="273"/>
    </location>
</feature>
<dbReference type="GO" id="GO:1990961">
    <property type="term" value="P:xenobiotic detoxification by transmembrane export across the plasma membrane"/>
    <property type="evidence" value="ECO:0007669"/>
    <property type="project" value="InterPro"/>
</dbReference>
<keyword evidence="5 8" id="KW-0812">Transmembrane</keyword>
<evidence type="ECO:0000256" key="2">
    <source>
        <dbReference type="ARBA" id="ARBA00006236"/>
    </source>
</evidence>
<feature type="transmembrane region" description="Helical" evidence="8">
    <location>
        <begin position="285"/>
        <end position="306"/>
    </location>
</feature>
<dbReference type="AlphaFoldDB" id="A0A9X4SJR5"/>
<keyword evidence="6 8" id="KW-1133">Transmembrane helix</keyword>
<dbReference type="InterPro" id="IPR020846">
    <property type="entry name" value="MFS_dom"/>
</dbReference>
<dbReference type="EMBL" id="LWID01000001">
    <property type="protein sequence ID" value="MDG6894404.1"/>
    <property type="molecule type" value="Genomic_DNA"/>
</dbReference>
<keyword evidence="4" id="KW-1003">Cell membrane</keyword>
<feature type="transmembrane region" description="Helical" evidence="8">
    <location>
        <begin position="312"/>
        <end position="336"/>
    </location>
</feature>
<organism evidence="10 11">
    <name type="scientific">Volucribacter amazonae</name>
    <dbReference type="NCBI Taxonomy" id="256731"/>
    <lineage>
        <taxon>Bacteria</taxon>
        <taxon>Pseudomonadati</taxon>
        <taxon>Pseudomonadota</taxon>
        <taxon>Gammaproteobacteria</taxon>
        <taxon>Pasteurellales</taxon>
        <taxon>Pasteurellaceae</taxon>
        <taxon>Volucribacter</taxon>
    </lineage>
</organism>
<sequence length="407" mass="44925">MNQHTSAQQQASFMFILVLGILAMLPPLAIDMYLPSFLDIAQDLQVSPERVQNTLALFTLGFALGQLLWGPIADSFGRKPAILIGTFVSASIALILTQVASIEHFLGLRFVQGLFASAPAVILGALLRDLFSKNYFSKMMSLIMLISMLAPLLAPFIGGYIAKFFHWHTVFYVLAFMGFLSCLLVLIRIPETLPPEKRVVFNLGGIVRNFRSLVQVKAVVGYVLCGAFSFAGMFCFLTSGSIVYIDIYGIASEHFGYFFIMNMSMMIIFTSINSRMVMKVGAEKMLRFGLSVQFIAGTWLFLVAIFDLGFWAMALGIACYIGMLSTIGSNAMASILEQFPQYAGTANSLVGTIRFGTGALVGFLLSLLPIYSAMPMLLFMFFCVLIGVTSYYFLTYRSINKANNRDL</sequence>
<feature type="transmembrane region" description="Helical" evidence="8">
    <location>
        <begin position="376"/>
        <end position="394"/>
    </location>
</feature>
<evidence type="ECO:0000256" key="3">
    <source>
        <dbReference type="ARBA" id="ARBA00022448"/>
    </source>
</evidence>
<gene>
    <name evidence="10" type="ORF">A6A20_01875</name>
</gene>
<feature type="transmembrane region" description="Helical" evidence="8">
    <location>
        <begin position="81"/>
        <end position="100"/>
    </location>
</feature>
<dbReference type="GO" id="GO:0042910">
    <property type="term" value="F:xenobiotic transmembrane transporter activity"/>
    <property type="evidence" value="ECO:0007669"/>
    <property type="project" value="InterPro"/>
</dbReference>
<dbReference type="InterPro" id="IPR011701">
    <property type="entry name" value="MFS"/>
</dbReference>
<keyword evidence="11" id="KW-1185">Reference proteome</keyword>
<dbReference type="NCBIfam" id="NF008314">
    <property type="entry name" value="PRK11102.1"/>
    <property type="match status" value="1"/>
</dbReference>
<evidence type="ECO:0000256" key="6">
    <source>
        <dbReference type="ARBA" id="ARBA00022989"/>
    </source>
</evidence>
<feature type="transmembrane region" description="Helical" evidence="8">
    <location>
        <begin position="219"/>
        <end position="243"/>
    </location>
</feature>
<proteinExistence type="inferred from homology"/>
<dbReference type="RefSeq" id="WP_279571884.1">
    <property type="nucleotide sequence ID" value="NZ_LWID01000001.1"/>
</dbReference>
<dbReference type="SUPFAM" id="SSF103473">
    <property type="entry name" value="MFS general substrate transporter"/>
    <property type="match status" value="1"/>
</dbReference>
<feature type="transmembrane region" description="Helical" evidence="8">
    <location>
        <begin position="167"/>
        <end position="187"/>
    </location>
</feature>
<keyword evidence="8" id="KW-0997">Cell inner membrane</keyword>
<dbReference type="InterPro" id="IPR036259">
    <property type="entry name" value="MFS_trans_sf"/>
</dbReference>
<keyword evidence="3 8" id="KW-0813">Transport</keyword>
<evidence type="ECO:0000259" key="9">
    <source>
        <dbReference type="PROSITE" id="PS50850"/>
    </source>
</evidence>
<dbReference type="PANTHER" id="PTHR23502">
    <property type="entry name" value="MAJOR FACILITATOR SUPERFAMILY"/>
    <property type="match status" value="1"/>
</dbReference>
<evidence type="ECO:0000256" key="5">
    <source>
        <dbReference type="ARBA" id="ARBA00022692"/>
    </source>
</evidence>